<reference evidence="2 3" key="1">
    <citation type="submission" date="2014-03" db="EMBL/GenBank/DDBJ databases">
        <title>Genomics of Bifidobacteria.</title>
        <authorList>
            <person name="Ventura M."/>
            <person name="Milani C."/>
            <person name="Lugli G.A."/>
        </authorList>
    </citation>
    <scope>NUCLEOTIDE SEQUENCE [LARGE SCALE GENOMIC DNA]</scope>
    <source>
        <strain evidence="2 3">DSM 22766</strain>
    </source>
</reference>
<feature type="compositionally biased region" description="Polar residues" evidence="1">
    <location>
        <begin position="29"/>
        <end position="43"/>
    </location>
</feature>
<sequence length="78" mass="8836">MGRARERRCHMRGADPDPTSLIRDKHHQPQSAWEQRTGQQTDGPDNYGPAINRNEFDTPVRHPTAGSDGRATRHIPKP</sequence>
<name>A0A086Z0E2_9BIFI</name>
<proteinExistence type="predicted"/>
<dbReference type="EMBL" id="JGYK01000001">
    <property type="protein sequence ID" value="KFI39992.1"/>
    <property type="molecule type" value="Genomic_DNA"/>
</dbReference>
<accession>A0A086Z0E2</accession>
<organism evidence="2 3">
    <name type="scientific">Bifidobacterium actinocoloniiforme DSM 22766</name>
    <dbReference type="NCBI Taxonomy" id="1437605"/>
    <lineage>
        <taxon>Bacteria</taxon>
        <taxon>Bacillati</taxon>
        <taxon>Actinomycetota</taxon>
        <taxon>Actinomycetes</taxon>
        <taxon>Bifidobacteriales</taxon>
        <taxon>Bifidobacteriaceae</taxon>
        <taxon>Bifidobacterium</taxon>
    </lineage>
</organism>
<dbReference type="AlphaFoldDB" id="A0A086Z0E2"/>
<keyword evidence="3" id="KW-1185">Reference proteome</keyword>
<feature type="region of interest" description="Disordered" evidence="1">
    <location>
        <begin position="1"/>
        <end position="78"/>
    </location>
</feature>
<evidence type="ECO:0000256" key="1">
    <source>
        <dbReference type="SAM" id="MobiDB-lite"/>
    </source>
</evidence>
<feature type="compositionally biased region" description="Basic residues" evidence="1">
    <location>
        <begin position="1"/>
        <end position="11"/>
    </location>
</feature>
<evidence type="ECO:0000313" key="2">
    <source>
        <dbReference type="EMBL" id="KFI39992.1"/>
    </source>
</evidence>
<comment type="caution">
    <text evidence="2">The sequence shown here is derived from an EMBL/GenBank/DDBJ whole genome shotgun (WGS) entry which is preliminary data.</text>
</comment>
<dbReference type="Proteomes" id="UP000029015">
    <property type="component" value="Unassembled WGS sequence"/>
</dbReference>
<evidence type="ECO:0000313" key="3">
    <source>
        <dbReference type="Proteomes" id="UP000029015"/>
    </source>
</evidence>
<gene>
    <name evidence="2" type="ORF">BACT_0693</name>
</gene>
<protein>
    <submittedName>
        <fullName evidence="2">Uncharacterized protein</fullName>
    </submittedName>
</protein>